<dbReference type="InterPro" id="IPR000727">
    <property type="entry name" value="T_SNARE_dom"/>
</dbReference>
<sequence length="372" mass="40692">MAYTPTSYYGHSVKDRTSEFHGLVESIASRSSQPPAKQKLLNNAQASSSKGEFARRAQAIGKDIASTTAKLQRLAQLARRKTLFDDRPVEISELTYIIKHDIAAINKQLADLQAFNKANRSGKPTDRAEEHRGNVVTLLQSKLAGATTSFQDILEVRTQNMKASKDRSEQFMYSNSAAGMPPAENSVLRSRGKPNSAPPGPDSPLYNPTRTASAMAHRAAPSPLNPALQQSASSDGYDPKGKSKVAPGSDGDFLALDMGNGTNAAGGEQFLQMQLMDNQQNSYMQQRSTAIESIESTISELGQIFSQLAHMVAEQRETVQRIDDNVMDVVDNVGGAQRELLKYYASVSSNRWLMLKIFGVLIVFFLLFILVS</sequence>
<evidence type="ECO:0000256" key="4">
    <source>
        <dbReference type="ARBA" id="ARBA00022692"/>
    </source>
</evidence>
<dbReference type="Proteomes" id="UP000019462">
    <property type="component" value="Unassembled WGS sequence"/>
</dbReference>
<dbReference type="Gene3D" id="1.20.58.70">
    <property type="match status" value="1"/>
</dbReference>
<accession>W3VSS2</accession>
<keyword evidence="5 9" id="KW-1133">Transmembrane helix</keyword>
<feature type="domain" description="T-SNARE coiled-coil homology" evidence="10">
    <location>
        <begin position="281"/>
        <end position="343"/>
    </location>
</feature>
<evidence type="ECO:0000256" key="5">
    <source>
        <dbReference type="ARBA" id="ARBA00022989"/>
    </source>
</evidence>
<feature type="transmembrane region" description="Helical" evidence="9">
    <location>
        <begin position="352"/>
        <end position="371"/>
    </location>
</feature>
<evidence type="ECO:0000256" key="6">
    <source>
        <dbReference type="ARBA" id="ARBA00023054"/>
    </source>
</evidence>
<evidence type="ECO:0000259" key="10">
    <source>
        <dbReference type="PROSITE" id="PS50192"/>
    </source>
</evidence>
<organism evidence="11 12">
    <name type="scientific">Moesziomyces aphidis</name>
    <name type="common">Pseudozyma aphidis</name>
    <dbReference type="NCBI Taxonomy" id="84754"/>
    <lineage>
        <taxon>Eukaryota</taxon>
        <taxon>Fungi</taxon>
        <taxon>Dikarya</taxon>
        <taxon>Basidiomycota</taxon>
        <taxon>Ustilaginomycotina</taxon>
        <taxon>Ustilaginomycetes</taxon>
        <taxon>Ustilaginales</taxon>
        <taxon>Ustilaginaceae</taxon>
        <taxon>Moesziomyces</taxon>
    </lineage>
</organism>
<evidence type="ECO:0000256" key="9">
    <source>
        <dbReference type="SAM" id="Phobius"/>
    </source>
</evidence>
<evidence type="ECO:0000313" key="11">
    <source>
        <dbReference type="EMBL" id="ETS63841.1"/>
    </source>
</evidence>
<comment type="subcellular location">
    <subcellularLocation>
        <location evidence="1">Membrane</location>
        <topology evidence="1">Single-pass type IV membrane protein</topology>
    </subcellularLocation>
</comment>
<name>W3VSS2_MOEAP</name>
<reference evidence="11 12" key="1">
    <citation type="journal article" date="2014" name="Genome Announc.">
        <title>Genome sequence of the basidiomycetous fungus Pseudozyma aphidis DSM70725, an efficient producer of biosurfactant mannosylerythritol lipids.</title>
        <authorList>
            <person name="Lorenz S."/>
            <person name="Guenther M."/>
            <person name="Grumaz C."/>
            <person name="Rupp S."/>
            <person name="Zibek S."/>
            <person name="Sohn K."/>
        </authorList>
    </citation>
    <scope>NUCLEOTIDE SEQUENCE [LARGE SCALE GENOMIC DNA]</scope>
    <source>
        <strain evidence="12">ATCC 32657 / CBS 517.83 / DSM 70725 / JCM 10318 / NBRC 10182 / NRRL Y-7954 / St-0401</strain>
    </source>
</reference>
<evidence type="ECO:0000256" key="3">
    <source>
        <dbReference type="ARBA" id="ARBA00022448"/>
    </source>
</evidence>
<keyword evidence="6" id="KW-0175">Coiled coil</keyword>
<dbReference type="OrthoDB" id="421009at2759"/>
<dbReference type="GO" id="GO:0031201">
    <property type="term" value="C:SNARE complex"/>
    <property type="evidence" value="ECO:0007669"/>
    <property type="project" value="TreeGrafter"/>
</dbReference>
<feature type="region of interest" description="Disordered" evidence="8">
    <location>
        <begin position="175"/>
        <end position="259"/>
    </location>
</feature>
<dbReference type="InterPro" id="IPR021538">
    <property type="entry name" value="Syntaxin-5_N"/>
</dbReference>
<dbReference type="AlphaFoldDB" id="W3VSS2"/>
<dbReference type="PANTHER" id="PTHR19957">
    <property type="entry name" value="SYNTAXIN"/>
    <property type="match status" value="1"/>
</dbReference>
<evidence type="ECO:0000256" key="2">
    <source>
        <dbReference type="ARBA" id="ARBA00009063"/>
    </source>
</evidence>
<keyword evidence="12" id="KW-1185">Reference proteome</keyword>
<evidence type="ECO:0000256" key="8">
    <source>
        <dbReference type="SAM" id="MobiDB-lite"/>
    </source>
</evidence>
<dbReference type="GO" id="GO:0000149">
    <property type="term" value="F:SNARE binding"/>
    <property type="evidence" value="ECO:0007669"/>
    <property type="project" value="TreeGrafter"/>
</dbReference>
<dbReference type="GO" id="GO:0005484">
    <property type="term" value="F:SNAP receptor activity"/>
    <property type="evidence" value="ECO:0007669"/>
    <property type="project" value="TreeGrafter"/>
</dbReference>
<evidence type="ECO:0000313" key="12">
    <source>
        <dbReference type="Proteomes" id="UP000019462"/>
    </source>
</evidence>
<dbReference type="PANTHER" id="PTHR19957:SF3">
    <property type="entry name" value="SYNTAXIN-5"/>
    <property type="match status" value="1"/>
</dbReference>
<keyword evidence="7 9" id="KW-0472">Membrane</keyword>
<dbReference type="SMART" id="SM00397">
    <property type="entry name" value="t_SNARE"/>
    <property type="match status" value="1"/>
</dbReference>
<dbReference type="GO" id="GO:0048278">
    <property type="term" value="P:vesicle docking"/>
    <property type="evidence" value="ECO:0007669"/>
    <property type="project" value="TreeGrafter"/>
</dbReference>
<dbReference type="CDD" id="cd15844">
    <property type="entry name" value="SNARE_syntaxin5"/>
    <property type="match status" value="1"/>
</dbReference>
<dbReference type="HOGENOM" id="CLU_044998_0_1_1"/>
<dbReference type="InterPro" id="IPR045242">
    <property type="entry name" value="Syntaxin"/>
</dbReference>
<keyword evidence="4 9" id="KW-0812">Transmembrane</keyword>
<evidence type="ECO:0000256" key="1">
    <source>
        <dbReference type="ARBA" id="ARBA00004211"/>
    </source>
</evidence>
<gene>
    <name evidence="11" type="ORF">PaG_02162</name>
</gene>
<proteinExistence type="inferred from homology"/>
<dbReference type="GO" id="GO:0006888">
    <property type="term" value="P:endoplasmic reticulum to Golgi vesicle-mediated transport"/>
    <property type="evidence" value="ECO:0007669"/>
    <property type="project" value="TreeGrafter"/>
</dbReference>
<protein>
    <recommendedName>
        <fullName evidence="10">t-SNARE coiled-coil homology domain-containing protein</fullName>
    </recommendedName>
</protein>
<dbReference type="GO" id="GO:0006886">
    <property type="term" value="P:intracellular protein transport"/>
    <property type="evidence" value="ECO:0007669"/>
    <property type="project" value="TreeGrafter"/>
</dbReference>
<comment type="caution">
    <text evidence="11">The sequence shown here is derived from an EMBL/GenBank/DDBJ whole genome shotgun (WGS) entry which is preliminary data.</text>
</comment>
<dbReference type="SUPFAM" id="SSF47661">
    <property type="entry name" value="t-snare proteins"/>
    <property type="match status" value="1"/>
</dbReference>
<dbReference type="GO" id="GO:0006906">
    <property type="term" value="P:vesicle fusion"/>
    <property type="evidence" value="ECO:0007669"/>
    <property type="project" value="TreeGrafter"/>
</dbReference>
<dbReference type="Pfam" id="PF05739">
    <property type="entry name" value="SNARE"/>
    <property type="match status" value="1"/>
</dbReference>
<comment type="similarity">
    <text evidence="2">Belongs to the syntaxin family.</text>
</comment>
<dbReference type="InterPro" id="IPR010989">
    <property type="entry name" value="SNARE"/>
</dbReference>
<dbReference type="PROSITE" id="PS50192">
    <property type="entry name" value="T_SNARE"/>
    <property type="match status" value="1"/>
</dbReference>
<evidence type="ECO:0000256" key="7">
    <source>
        <dbReference type="ARBA" id="ARBA00023136"/>
    </source>
</evidence>
<dbReference type="Pfam" id="PF11416">
    <property type="entry name" value="Syntaxin-5_N"/>
    <property type="match status" value="1"/>
</dbReference>
<dbReference type="GO" id="GO:0000139">
    <property type="term" value="C:Golgi membrane"/>
    <property type="evidence" value="ECO:0007669"/>
    <property type="project" value="TreeGrafter"/>
</dbReference>
<keyword evidence="3" id="KW-0813">Transport</keyword>
<dbReference type="EMBL" id="AWNI01000008">
    <property type="protein sequence ID" value="ETS63841.1"/>
    <property type="molecule type" value="Genomic_DNA"/>
</dbReference>